<evidence type="ECO:0000259" key="9">
    <source>
        <dbReference type="PROSITE" id="PS50929"/>
    </source>
</evidence>
<dbReference type="PROSITE" id="PS00211">
    <property type="entry name" value="ABC_TRANSPORTER_1"/>
    <property type="match status" value="1"/>
</dbReference>
<dbReference type="SUPFAM" id="SSF90123">
    <property type="entry name" value="ABC transporter transmembrane region"/>
    <property type="match status" value="2"/>
</dbReference>
<evidence type="ECO:0000313" key="10">
    <source>
        <dbReference type="EMBL" id="KAG5390066.1"/>
    </source>
</evidence>
<dbReference type="PANTHER" id="PTHR43394">
    <property type="entry name" value="ATP-DEPENDENT PERMEASE MDL1, MITOCHONDRIAL"/>
    <property type="match status" value="1"/>
</dbReference>
<feature type="transmembrane region" description="Helical" evidence="7">
    <location>
        <begin position="282"/>
        <end position="300"/>
    </location>
</feature>
<dbReference type="Gene3D" id="1.20.1560.10">
    <property type="entry name" value="ABC transporter type 1, transmembrane domain"/>
    <property type="match status" value="2"/>
</dbReference>
<protein>
    <recommendedName>
        <fullName evidence="12">ABC transporter B family member 28</fullName>
    </recommendedName>
</protein>
<proteinExistence type="predicted"/>
<dbReference type="InterPro" id="IPR011527">
    <property type="entry name" value="ABC1_TM_dom"/>
</dbReference>
<feature type="domain" description="ABC transporter" evidence="8">
    <location>
        <begin position="502"/>
        <end position="740"/>
    </location>
</feature>
<comment type="subcellular location">
    <subcellularLocation>
        <location evidence="1">Membrane</location>
        <topology evidence="1">Multi-pass membrane protein</topology>
    </subcellularLocation>
</comment>
<dbReference type="InterPro" id="IPR039421">
    <property type="entry name" value="Type_1_exporter"/>
</dbReference>
<dbReference type="Pfam" id="PF00005">
    <property type="entry name" value="ABC_tran"/>
    <property type="match status" value="1"/>
</dbReference>
<evidence type="ECO:0000256" key="1">
    <source>
        <dbReference type="ARBA" id="ARBA00004141"/>
    </source>
</evidence>
<evidence type="ECO:0000256" key="7">
    <source>
        <dbReference type="SAM" id="Phobius"/>
    </source>
</evidence>
<evidence type="ECO:0000256" key="2">
    <source>
        <dbReference type="ARBA" id="ARBA00022692"/>
    </source>
</evidence>
<organism evidence="10 11">
    <name type="scientific">Brassica rapa subsp. trilocularis</name>
    <dbReference type="NCBI Taxonomy" id="1813537"/>
    <lineage>
        <taxon>Eukaryota</taxon>
        <taxon>Viridiplantae</taxon>
        <taxon>Streptophyta</taxon>
        <taxon>Embryophyta</taxon>
        <taxon>Tracheophyta</taxon>
        <taxon>Spermatophyta</taxon>
        <taxon>Magnoliopsida</taxon>
        <taxon>eudicotyledons</taxon>
        <taxon>Gunneridae</taxon>
        <taxon>Pentapetalae</taxon>
        <taxon>rosids</taxon>
        <taxon>malvids</taxon>
        <taxon>Brassicales</taxon>
        <taxon>Brassicaceae</taxon>
        <taxon>Brassiceae</taxon>
        <taxon>Brassica</taxon>
    </lineage>
</organism>
<comment type="caution">
    <text evidence="10">The sequence shown here is derived from an EMBL/GenBank/DDBJ whole genome shotgun (WGS) entry which is preliminary data.</text>
</comment>
<dbReference type="InterPro" id="IPR027417">
    <property type="entry name" value="P-loop_NTPase"/>
</dbReference>
<keyword evidence="5 7" id="KW-1133">Transmembrane helix</keyword>
<feature type="transmembrane region" description="Helical" evidence="7">
    <location>
        <begin position="395"/>
        <end position="417"/>
    </location>
</feature>
<reference evidence="10 11" key="1">
    <citation type="submission" date="2021-03" db="EMBL/GenBank/DDBJ databases">
        <authorList>
            <person name="King G.J."/>
            <person name="Bancroft I."/>
            <person name="Baten A."/>
            <person name="Bloomfield J."/>
            <person name="Borpatragohain P."/>
            <person name="He Z."/>
            <person name="Irish N."/>
            <person name="Irwin J."/>
            <person name="Liu K."/>
            <person name="Mauleon R.P."/>
            <person name="Moore J."/>
            <person name="Morris R."/>
            <person name="Ostergaard L."/>
            <person name="Wang B."/>
            <person name="Wells R."/>
        </authorList>
    </citation>
    <scope>NUCLEOTIDE SEQUENCE [LARGE SCALE GENOMIC DNA]</scope>
    <source>
        <strain evidence="10">R-o-18</strain>
        <tissue evidence="10">Leaf</tissue>
    </source>
</reference>
<dbReference type="PROSITE" id="PS50929">
    <property type="entry name" value="ABC_TM1F"/>
    <property type="match status" value="1"/>
</dbReference>
<dbReference type="Pfam" id="PF00664">
    <property type="entry name" value="ABC_membrane"/>
    <property type="match status" value="2"/>
</dbReference>
<dbReference type="CDD" id="cd18557">
    <property type="entry name" value="ABC_6TM_TAP_ABCB8_10_like"/>
    <property type="match status" value="1"/>
</dbReference>
<dbReference type="InterPro" id="IPR036640">
    <property type="entry name" value="ABC1_TM_sf"/>
</dbReference>
<dbReference type="InterPro" id="IPR003593">
    <property type="entry name" value="AAA+_ATPase"/>
</dbReference>
<feature type="domain" description="ABC transmembrane type-1" evidence="9">
    <location>
        <begin position="151"/>
        <end position="425"/>
    </location>
</feature>
<name>A0ABQ7LY27_BRACM</name>
<accession>A0ABQ7LY27</accession>
<keyword evidence="4" id="KW-0067">ATP-binding</keyword>
<dbReference type="SUPFAM" id="SSF52540">
    <property type="entry name" value="P-loop containing nucleoside triphosphate hydrolases"/>
    <property type="match status" value="1"/>
</dbReference>
<keyword evidence="3" id="KW-0547">Nucleotide-binding</keyword>
<sequence>VGSSLDRDNNGVFCNHSSLPPRLYSSHRSFTMPITSTQNVRSNAISLLPQLARRLHCAARALAEGEIGGIGSRLRHRSAADRGRRGSEDRWIEIGAREGGIEGFDQVGACVELDEQAQAQARCLLIDSGWMQHLHSLDACVFCCKGRFFEVLIGARPDPLWQLLSKIAVLYSLEPIFTIVFVTNMNAIWESVMATLRAQIFRRVLIQKAEFFDKYKVGELTGLLTSDLGALNSIVNDNISRDRGFRAFSEASHFFTMQISIHDKEYPVFGTICILFTLSPQLAPVLGLLMLAVSVLVAVYKRSTVPVYKAHGLAQATMSDCVSETFSAIRTVRSFSGEKRQMSLFGSQILAFQRSGLKLGTFKSINESITRVAVYISLLALYALGGSKVKTGELAVGTVVSFIGYTFTLTFAVQGLVNTFGDLRGSFAAIERINSILNAVDVDEALAYGLERDIHTKKVQDENLRLFLSSGPNVNIRHLDKYYMSDLKSTNNLRTLTWAGDVCLDDLHFAYPLRPDVKVLDGFSLTLRAGTVTALVGSSGAGKSTIVQLLARFYEPTQGRITVAGEDVRMFDKSEWAKVISIVNQEPVLFSLSVAENIAYGLPNDLVSKDDIIKAAKAANAHEFIISLPQGYDTLVGERGGLLSGGQRQRVAIARALLKNAPILILDEATSALDAVSERLVQSALNRLMKDRTTLVIAHRLSTVQNAHQIAVCSDGKIIELGTHSELVAQKGSYASLVGTQRLAFE</sequence>
<dbReference type="InterPro" id="IPR003439">
    <property type="entry name" value="ABC_transporter-like_ATP-bd"/>
</dbReference>
<evidence type="ECO:0000313" key="11">
    <source>
        <dbReference type="Proteomes" id="UP000823674"/>
    </source>
</evidence>
<dbReference type="InterPro" id="IPR017871">
    <property type="entry name" value="ABC_transporter-like_CS"/>
</dbReference>
<keyword evidence="6 7" id="KW-0472">Membrane</keyword>
<dbReference type="PROSITE" id="PS50893">
    <property type="entry name" value="ABC_TRANSPORTER_2"/>
    <property type="match status" value="1"/>
</dbReference>
<feature type="non-terminal residue" evidence="10">
    <location>
        <position position="1"/>
    </location>
</feature>
<evidence type="ECO:0000256" key="6">
    <source>
        <dbReference type="ARBA" id="ARBA00023136"/>
    </source>
</evidence>
<keyword evidence="2 7" id="KW-0812">Transmembrane</keyword>
<dbReference type="SMART" id="SM00382">
    <property type="entry name" value="AAA"/>
    <property type="match status" value="1"/>
</dbReference>
<dbReference type="Proteomes" id="UP000823674">
    <property type="component" value="Chromosome A08"/>
</dbReference>
<keyword evidence="11" id="KW-1185">Reference proteome</keyword>
<dbReference type="PANTHER" id="PTHR43394:SF7">
    <property type="entry name" value="ABC TRANSPORTER B FAMILY MEMBER 28"/>
    <property type="match status" value="1"/>
</dbReference>
<evidence type="ECO:0000259" key="8">
    <source>
        <dbReference type="PROSITE" id="PS50893"/>
    </source>
</evidence>
<evidence type="ECO:0000256" key="3">
    <source>
        <dbReference type="ARBA" id="ARBA00022741"/>
    </source>
</evidence>
<evidence type="ECO:0000256" key="4">
    <source>
        <dbReference type="ARBA" id="ARBA00022840"/>
    </source>
</evidence>
<evidence type="ECO:0000256" key="5">
    <source>
        <dbReference type="ARBA" id="ARBA00022989"/>
    </source>
</evidence>
<evidence type="ECO:0008006" key="12">
    <source>
        <dbReference type="Google" id="ProtNLM"/>
    </source>
</evidence>
<dbReference type="Gene3D" id="3.40.50.300">
    <property type="entry name" value="P-loop containing nucleotide triphosphate hydrolases"/>
    <property type="match status" value="1"/>
</dbReference>
<dbReference type="EMBL" id="JADBGQ010000007">
    <property type="protein sequence ID" value="KAG5390066.1"/>
    <property type="molecule type" value="Genomic_DNA"/>
</dbReference>
<gene>
    <name evidence="10" type="primary">A08p028770.1_BraROA</name>
    <name evidence="10" type="ORF">IGI04_031607</name>
</gene>